<sequence length="242" mass="28185">MLSNSYLALTNDGFMRYKEPQERYVKKALELDSLEPIKGYYGKNEKVPRILESPFDLQDMATAPVIFRPNRPGLRRRKSLTTEPDQANVKGMLSKQVKLLGSKVENKWRDKWATQHEHILQEALAAQLAQDEEVLTEQVNSLEMEHKKEIAKLTKRLEANFLKQMRFECQNAADEASEVVRRSSQEVIDAKLLEIVKLNEALKRKTKDYEAAIERIDEVREFEQQKAVNDIEQIKRSFVQHT</sequence>
<organism evidence="1 2">
    <name type="scientific">Cichlidogyrus casuarinus</name>
    <dbReference type="NCBI Taxonomy" id="1844966"/>
    <lineage>
        <taxon>Eukaryota</taxon>
        <taxon>Metazoa</taxon>
        <taxon>Spiralia</taxon>
        <taxon>Lophotrochozoa</taxon>
        <taxon>Platyhelminthes</taxon>
        <taxon>Monogenea</taxon>
        <taxon>Monopisthocotylea</taxon>
        <taxon>Dactylogyridea</taxon>
        <taxon>Ancyrocephalidae</taxon>
        <taxon>Cichlidogyrus</taxon>
    </lineage>
</organism>
<dbReference type="EMBL" id="JBJKFK010000135">
    <property type="protein sequence ID" value="KAL3319454.1"/>
    <property type="molecule type" value="Genomic_DNA"/>
</dbReference>
<dbReference type="AlphaFoldDB" id="A0ABD2QIT4"/>
<evidence type="ECO:0000313" key="2">
    <source>
        <dbReference type="Proteomes" id="UP001626550"/>
    </source>
</evidence>
<gene>
    <name evidence="1" type="ORF">Ciccas_001884</name>
</gene>
<reference evidence="1 2" key="1">
    <citation type="submission" date="2024-11" db="EMBL/GenBank/DDBJ databases">
        <title>Adaptive evolution of stress response genes in parasites aligns with host niche diversity.</title>
        <authorList>
            <person name="Hahn C."/>
            <person name="Resl P."/>
        </authorList>
    </citation>
    <scope>NUCLEOTIDE SEQUENCE [LARGE SCALE GENOMIC DNA]</scope>
    <source>
        <strain evidence="1">EGGRZ-B1_66</strain>
        <tissue evidence="1">Body</tissue>
    </source>
</reference>
<keyword evidence="2" id="KW-1185">Reference proteome</keyword>
<proteinExistence type="predicted"/>
<protein>
    <submittedName>
        <fullName evidence="1">Uncharacterized protein</fullName>
    </submittedName>
</protein>
<evidence type="ECO:0000313" key="1">
    <source>
        <dbReference type="EMBL" id="KAL3319454.1"/>
    </source>
</evidence>
<accession>A0ABD2QIT4</accession>
<dbReference type="Proteomes" id="UP001626550">
    <property type="component" value="Unassembled WGS sequence"/>
</dbReference>
<name>A0ABD2QIT4_9PLAT</name>
<comment type="caution">
    <text evidence="1">The sequence shown here is derived from an EMBL/GenBank/DDBJ whole genome shotgun (WGS) entry which is preliminary data.</text>
</comment>